<dbReference type="SUPFAM" id="SSF46785">
    <property type="entry name" value="Winged helix' DNA-binding domain"/>
    <property type="match status" value="1"/>
</dbReference>
<dbReference type="InterPro" id="IPR014646">
    <property type="entry name" value="Rfa2/RPA32"/>
</dbReference>
<dbReference type="AlphaFoldDB" id="A0A6M2DRX8"/>
<evidence type="ECO:0000256" key="4">
    <source>
        <dbReference type="ARBA" id="ARBA00023125"/>
    </source>
</evidence>
<dbReference type="Gene3D" id="2.40.50.140">
    <property type="entry name" value="Nucleic acid-binding proteins"/>
    <property type="match status" value="1"/>
</dbReference>
<dbReference type="InterPro" id="IPR036390">
    <property type="entry name" value="WH_DNA-bd_sf"/>
</dbReference>
<dbReference type="Gene3D" id="1.10.10.10">
    <property type="entry name" value="Winged helix-like DNA-binding domain superfamily/Winged helix DNA-binding domain"/>
    <property type="match status" value="1"/>
</dbReference>
<protein>
    <submittedName>
        <fullName evidence="9">Putative single-stranded dna-binding replication protein a rpa medium 30 kd subunit</fullName>
    </submittedName>
</protein>
<feature type="domain" description="Replication protein A C-terminal" evidence="8">
    <location>
        <begin position="155"/>
        <end position="240"/>
    </location>
</feature>
<dbReference type="GO" id="GO:0035861">
    <property type="term" value="C:site of double-strand break"/>
    <property type="evidence" value="ECO:0007669"/>
    <property type="project" value="TreeGrafter"/>
</dbReference>
<dbReference type="SUPFAM" id="SSF50249">
    <property type="entry name" value="Nucleic acid-binding proteins"/>
    <property type="match status" value="1"/>
</dbReference>
<dbReference type="EMBL" id="GIIL01004162">
    <property type="protein sequence ID" value="NOV47888.1"/>
    <property type="molecule type" value="Transcribed_RNA"/>
</dbReference>
<dbReference type="InterPro" id="IPR040260">
    <property type="entry name" value="RFA2-like"/>
</dbReference>
<dbReference type="Pfam" id="PF01336">
    <property type="entry name" value="tRNA_anti-codon"/>
    <property type="match status" value="1"/>
</dbReference>
<feature type="compositionally biased region" description="Polar residues" evidence="6">
    <location>
        <begin position="1"/>
        <end position="17"/>
    </location>
</feature>
<dbReference type="InterPro" id="IPR004365">
    <property type="entry name" value="NA-bd_OB_tRNA"/>
</dbReference>
<evidence type="ECO:0000256" key="5">
    <source>
        <dbReference type="ARBA" id="ARBA00023242"/>
    </source>
</evidence>
<dbReference type="Pfam" id="PF08784">
    <property type="entry name" value="RPA_C"/>
    <property type="match status" value="1"/>
</dbReference>
<dbReference type="GO" id="GO:0000781">
    <property type="term" value="C:chromosome, telomeric region"/>
    <property type="evidence" value="ECO:0007669"/>
    <property type="project" value="TreeGrafter"/>
</dbReference>
<dbReference type="PANTHER" id="PTHR13989:SF16">
    <property type="entry name" value="REPLICATION PROTEIN A2"/>
    <property type="match status" value="1"/>
</dbReference>
<dbReference type="CDD" id="cd04478">
    <property type="entry name" value="RPA2_DBD_D"/>
    <property type="match status" value="1"/>
</dbReference>
<comment type="subcellular location">
    <subcellularLocation>
        <location evidence="1">Nucleus</location>
    </subcellularLocation>
</comment>
<dbReference type="InterPro" id="IPR036388">
    <property type="entry name" value="WH-like_DNA-bd_sf"/>
</dbReference>
<dbReference type="InterPro" id="IPR014892">
    <property type="entry name" value="RPA_C"/>
</dbReference>
<evidence type="ECO:0000259" key="7">
    <source>
        <dbReference type="Pfam" id="PF01336"/>
    </source>
</evidence>
<evidence type="ECO:0000259" key="8">
    <source>
        <dbReference type="Pfam" id="PF08784"/>
    </source>
</evidence>
<dbReference type="PIRSF" id="PIRSF036949">
    <property type="entry name" value="RPA32"/>
    <property type="match status" value="1"/>
</dbReference>
<evidence type="ECO:0000256" key="1">
    <source>
        <dbReference type="ARBA" id="ARBA00004123"/>
    </source>
</evidence>
<dbReference type="GO" id="GO:0003697">
    <property type="term" value="F:single-stranded DNA binding"/>
    <property type="evidence" value="ECO:0007669"/>
    <property type="project" value="TreeGrafter"/>
</dbReference>
<feature type="region of interest" description="Disordered" evidence="6">
    <location>
        <begin position="1"/>
        <end position="24"/>
    </location>
</feature>
<evidence type="ECO:0000256" key="3">
    <source>
        <dbReference type="ARBA" id="ARBA00022705"/>
    </source>
</evidence>
<dbReference type="FunFam" id="1.10.10.10:FF:000168">
    <property type="entry name" value="Replication protein A 32 kDa subunit"/>
    <property type="match status" value="1"/>
</dbReference>
<organism evidence="9">
    <name type="scientific">Xenopsylla cheopis</name>
    <name type="common">Oriental rat flea</name>
    <name type="synonym">Pulex cheopis</name>
    <dbReference type="NCBI Taxonomy" id="163159"/>
    <lineage>
        <taxon>Eukaryota</taxon>
        <taxon>Metazoa</taxon>
        <taxon>Ecdysozoa</taxon>
        <taxon>Arthropoda</taxon>
        <taxon>Hexapoda</taxon>
        <taxon>Insecta</taxon>
        <taxon>Pterygota</taxon>
        <taxon>Neoptera</taxon>
        <taxon>Endopterygota</taxon>
        <taxon>Siphonaptera</taxon>
        <taxon>Pulicidae</taxon>
        <taxon>Xenopsyllinae</taxon>
        <taxon>Xenopsylla</taxon>
    </lineage>
</organism>
<evidence type="ECO:0000313" key="9">
    <source>
        <dbReference type="EMBL" id="NOV47888.1"/>
    </source>
</evidence>
<dbReference type="GO" id="GO:0000724">
    <property type="term" value="P:double-strand break repair via homologous recombination"/>
    <property type="evidence" value="ECO:0007669"/>
    <property type="project" value="TreeGrafter"/>
</dbReference>
<dbReference type="GO" id="GO:0006289">
    <property type="term" value="P:nucleotide-excision repair"/>
    <property type="evidence" value="ECO:0007669"/>
    <property type="project" value="TreeGrafter"/>
</dbReference>
<dbReference type="GO" id="GO:0005662">
    <property type="term" value="C:DNA replication factor A complex"/>
    <property type="evidence" value="ECO:0007669"/>
    <property type="project" value="TreeGrafter"/>
</dbReference>
<evidence type="ECO:0000256" key="2">
    <source>
        <dbReference type="ARBA" id="ARBA00007815"/>
    </source>
</evidence>
<keyword evidence="5" id="KW-0539">Nucleus</keyword>
<dbReference type="GO" id="GO:0006260">
    <property type="term" value="P:DNA replication"/>
    <property type="evidence" value="ECO:0007669"/>
    <property type="project" value="UniProtKB-KW"/>
</dbReference>
<name>A0A6M2DRX8_XENCH</name>
<keyword evidence="3" id="KW-0235">DNA replication</keyword>
<reference evidence="9" key="1">
    <citation type="submission" date="2020-03" db="EMBL/GenBank/DDBJ databases">
        <title>Transcriptomic Profiling of the Digestive Tract of the Rat Flea, Xenopsylla cheopis, Following Blood Feeding and Infection with Yersinia pestis.</title>
        <authorList>
            <person name="Bland D.M."/>
            <person name="Martens C.A."/>
            <person name="Virtaneva K."/>
            <person name="Kanakabandi K."/>
            <person name="Long D."/>
            <person name="Rosenke R."/>
            <person name="Saturday G.A."/>
            <person name="Hoyt F.H."/>
            <person name="Bruno D.P."/>
            <person name="Ribeiro J.M.C."/>
            <person name="Hinnebusch J."/>
        </authorList>
    </citation>
    <scope>NUCLEOTIDE SEQUENCE</scope>
</reference>
<comment type="similarity">
    <text evidence="2">Belongs to the replication factor A protein 2 family.</text>
</comment>
<accession>A0A6M2DRX8</accession>
<proteinExistence type="inferred from homology"/>
<evidence type="ECO:0000256" key="6">
    <source>
        <dbReference type="SAM" id="MobiDB-lite"/>
    </source>
</evidence>
<keyword evidence="4 9" id="KW-0238">DNA-binding</keyword>
<dbReference type="PANTHER" id="PTHR13989">
    <property type="entry name" value="REPLICATION PROTEIN A-RELATED"/>
    <property type="match status" value="1"/>
</dbReference>
<feature type="domain" description="OB" evidence="7">
    <location>
        <begin position="55"/>
        <end position="128"/>
    </location>
</feature>
<dbReference type="InterPro" id="IPR012340">
    <property type="entry name" value="NA-bd_OB-fold"/>
</dbReference>
<sequence length="248" mass="28184">MDTTNYGFNNMGSSQPAKTDEKEQTQVPMVVQQLKEYKGDISQGVTMWGYKVNIVKLVGYVVNIENSSTKITYSIQDHTGSIDCYLWLEEDTTKELSNIMINTYVEVFGNVRKVQDNVLIMVFKIRPLTTFNQVTTHLLEVVHTRYKYEEMRKEDDNSSMGTHTSGPTNTFEANNMSAFGSGSLNKQQQALYDAIRSFPYPEGISTKQLLEKFPNVSPSEMSKITDFLCNEGHIYTSIDSDHFLSTDI</sequence>